<evidence type="ECO:0000256" key="1">
    <source>
        <dbReference type="ARBA" id="ARBA00004167"/>
    </source>
</evidence>
<keyword evidence="4" id="KW-0444">Lipid biosynthesis</keyword>
<evidence type="ECO:0000256" key="15">
    <source>
        <dbReference type="ARBA" id="ARBA00041701"/>
    </source>
</evidence>
<proteinExistence type="inferred from homology"/>
<dbReference type="SUPFAM" id="SSF53474">
    <property type="entry name" value="alpha/beta-Hydrolases"/>
    <property type="match status" value="1"/>
</dbReference>
<dbReference type="PANTHER" id="PTHR48182">
    <property type="entry name" value="PROTEIN SERAC1"/>
    <property type="match status" value="1"/>
</dbReference>
<evidence type="ECO:0000256" key="5">
    <source>
        <dbReference type="ARBA" id="ARBA00022692"/>
    </source>
</evidence>
<dbReference type="InterPro" id="IPR016024">
    <property type="entry name" value="ARM-type_fold"/>
</dbReference>
<evidence type="ECO:0000256" key="11">
    <source>
        <dbReference type="ARBA" id="ARBA00023209"/>
    </source>
</evidence>
<protein>
    <recommendedName>
        <fullName evidence="14">Protein SERAC1</fullName>
    </recommendedName>
    <alternativeName>
        <fullName evidence="15">Serine active site-containing protein 1</fullName>
    </alternativeName>
</protein>
<keyword evidence="5" id="KW-0812">Transmembrane</keyword>
<evidence type="ECO:0000256" key="4">
    <source>
        <dbReference type="ARBA" id="ARBA00022516"/>
    </source>
</evidence>
<reference evidence="16 17" key="1">
    <citation type="submission" date="2021-06" db="EMBL/GenBank/DDBJ databases">
        <title>A haploid diamondback moth (Plutella xylostella L.) genome assembly resolves 31 chromosomes and identifies a diamide resistance mutation.</title>
        <authorList>
            <person name="Ward C.M."/>
            <person name="Perry K.D."/>
            <person name="Baker G."/>
            <person name="Powis K."/>
            <person name="Heckel D.G."/>
            <person name="Baxter S.W."/>
        </authorList>
    </citation>
    <scope>NUCLEOTIDE SEQUENCE [LARGE SCALE GENOMIC DNA]</scope>
    <source>
        <strain evidence="16 17">LV</strain>
        <tissue evidence="16">Single pupa</tissue>
    </source>
</reference>
<evidence type="ECO:0000313" key="17">
    <source>
        <dbReference type="Proteomes" id="UP000823941"/>
    </source>
</evidence>
<keyword evidence="12" id="KW-1208">Phospholipid metabolism</keyword>
<dbReference type="InterPro" id="IPR052374">
    <property type="entry name" value="SERAC1"/>
</dbReference>
<dbReference type="InterPro" id="IPR029058">
    <property type="entry name" value="AB_hydrolase_fold"/>
</dbReference>
<keyword evidence="17" id="KW-1185">Reference proteome</keyword>
<evidence type="ECO:0000313" key="16">
    <source>
        <dbReference type="EMBL" id="KAG7313554.1"/>
    </source>
</evidence>
<evidence type="ECO:0000256" key="12">
    <source>
        <dbReference type="ARBA" id="ARBA00023264"/>
    </source>
</evidence>
<dbReference type="InterPro" id="IPR011989">
    <property type="entry name" value="ARM-like"/>
</dbReference>
<evidence type="ECO:0000256" key="6">
    <source>
        <dbReference type="ARBA" id="ARBA00022824"/>
    </source>
</evidence>
<comment type="caution">
    <text evidence="16">The sequence shown here is derived from an EMBL/GenBank/DDBJ whole genome shotgun (WGS) entry which is preliminary data.</text>
</comment>
<dbReference type="Gene3D" id="3.40.50.1820">
    <property type="entry name" value="alpha/beta hydrolase"/>
    <property type="match status" value="1"/>
</dbReference>
<dbReference type="SMART" id="SM00185">
    <property type="entry name" value="ARM"/>
    <property type="match status" value="2"/>
</dbReference>
<dbReference type="EMBL" id="JAHIBW010000001">
    <property type="protein sequence ID" value="KAG7313554.1"/>
    <property type="molecule type" value="Genomic_DNA"/>
</dbReference>
<organism evidence="16 17">
    <name type="scientific">Plutella xylostella</name>
    <name type="common">Diamondback moth</name>
    <name type="synonym">Plutella maculipennis</name>
    <dbReference type="NCBI Taxonomy" id="51655"/>
    <lineage>
        <taxon>Eukaryota</taxon>
        <taxon>Metazoa</taxon>
        <taxon>Ecdysozoa</taxon>
        <taxon>Arthropoda</taxon>
        <taxon>Hexapoda</taxon>
        <taxon>Insecta</taxon>
        <taxon>Pterygota</taxon>
        <taxon>Neoptera</taxon>
        <taxon>Endopterygota</taxon>
        <taxon>Lepidoptera</taxon>
        <taxon>Glossata</taxon>
        <taxon>Ditrysia</taxon>
        <taxon>Yponomeutoidea</taxon>
        <taxon>Plutellidae</taxon>
        <taxon>Plutella</taxon>
    </lineage>
</organism>
<evidence type="ECO:0000256" key="14">
    <source>
        <dbReference type="ARBA" id="ARBA00040991"/>
    </source>
</evidence>
<evidence type="ECO:0000256" key="8">
    <source>
        <dbReference type="ARBA" id="ARBA00023098"/>
    </source>
</evidence>
<evidence type="ECO:0000256" key="13">
    <source>
        <dbReference type="ARBA" id="ARBA00038024"/>
    </source>
</evidence>
<keyword evidence="11" id="KW-0594">Phospholipid biosynthesis</keyword>
<keyword evidence="7" id="KW-1133">Transmembrane helix</keyword>
<evidence type="ECO:0000256" key="3">
    <source>
        <dbReference type="ARBA" id="ARBA00004240"/>
    </source>
</evidence>
<gene>
    <name evidence="16" type="ORF">JYU34_000698</name>
</gene>
<evidence type="ECO:0000256" key="7">
    <source>
        <dbReference type="ARBA" id="ARBA00022989"/>
    </source>
</evidence>
<comment type="subcellular location">
    <subcellularLocation>
        <location evidence="3">Endoplasmic reticulum</location>
    </subcellularLocation>
    <subcellularLocation>
        <location evidence="1">Membrane</location>
        <topology evidence="1">Single-pass membrane protein</topology>
    </subcellularLocation>
    <subcellularLocation>
        <location evidence="2">Mitochondrion</location>
    </subcellularLocation>
</comment>
<dbReference type="PANTHER" id="PTHR48182:SF2">
    <property type="entry name" value="PROTEIN SERAC1"/>
    <property type="match status" value="1"/>
</dbReference>
<keyword evidence="10" id="KW-0472">Membrane</keyword>
<keyword evidence="9" id="KW-0496">Mitochondrion</keyword>
<dbReference type="SUPFAM" id="SSF48371">
    <property type="entry name" value="ARM repeat"/>
    <property type="match status" value="1"/>
</dbReference>
<evidence type="ECO:0000256" key="10">
    <source>
        <dbReference type="ARBA" id="ARBA00023136"/>
    </source>
</evidence>
<dbReference type="Gene3D" id="1.25.10.10">
    <property type="entry name" value="Leucine-rich Repeat Variant"/>
    <property type="match status" value="1"/>
</dbReference>
<name>A0ABQ7R8B9_PLUXY</name>
<dbReference type="Proteomes" id="UP000823941">
    <property type="component" value="Chromosome 1"/>
</dbReference>
<accession>A0ABQ7R8B9</accession>
<comment type="similarity">
    <text evidence="13">Belongs to the SERAC1 family.</text>
</comment>
<evidence type="ECO:0000256" key="2">
    <source>
        <dbReference type="ARBA" id="ARBA00004173"/>
    </source>
</evidence>
<evidence type="ECO:0000256" key="9">
    <source>
        <dbReference type="ARBA" id="ARBA00023128"/>
    </source>
</evidence>
<sequence length="749" mass="84726">MSIRDKIQPVLEILKITSLVTGTGLFIAYEISNTRKYINKVINPTVLDREKKYVPEYVYIEDPTYNTQLEKLQEKESFNVMGFGRIWKSLQHSLAWRLLWLCKHGSAKQRNVALERLAGFSNNKDWDCRKLAQALDGGTAVLLARTRGADLRYFLPPPIHVRRAAATKELLSHKLGHMILATYNTQPHVCINHFLFKYFVTVHVHPDNVEVDSVPPKPDVISEKDLCILCLDAIHHHVSLFHNALYEDDFAIKSLIYMGILPCIAELLLRYPNDLEIDLAVVRLLAVLSLHQQHLKDFFQNGLIGYLAAYLKSDDVRLASSAAVALTNLSGECKYMPGLFILHPIYRSNQPVTCDTLLVHGLRGGVFVTWRQRDRKCGEPLGLADATVSDVECNTVEESSAMRVADPEYREILEDLRVLEEESLLTDMEIVLQDLPIRAQREPAHTGMYTVKNKQAALSEELQDKARYSFCWPKDWLPQDCGGLRILGVNYWSSLSEWLERCPLQTAEISRRAGELAPALVAAAVGRADTPVVWLAHSMGGLIVKQLLTCAADDADPCYKKLSENTRAVLFYSTPHRGTALASMPRAAAAFLWPSNDVRQLQRNSPVLLQLHQKFLHKADAHNWETISFAETKPTLVTAFKVPIHFVDSSSADLGRGVFYEMPLDHLSICKPATRQSILYTTVLDVIQRTTARQEHTQYSYIMDKIMYLLQKYLSWRAGGGQPAEGARGEELRWFENILLDAFSKGFVD</sequence>
<keyword evidence="8" id="KW-0443">Lipid metabolism</keyword>
<keyword evidence="6" id="KW-0256">Endoplasmic reticulum</keyword>
<dbReference type="InterPro" id="IPR000225">
    <property type="entry name" value="Armadillo"/>
</dbReference>